<reference evidence="2" key="1">
    <citation type="submission" date="2015-11" db="EMBL/GenBank/DDBJ databases">
        <title>De novo transcriptome assembly of four potential Pierce s Disease insect vectors from Arizona vineyards.</title>
        <authorList>
            <person name="Tassone E.E."/>
        </authorList>
    </citation>
    <scope>NUCLEOTIDE SEQUENCE</scope>
</reference>
<evidence type="ECO:0000313" key="2">
    <source>
        <dbReference type="EMBL" id="JAT00597.1"/>
    </source>
</evidence>
<accession>A0A1B6JMT7</accession>
<feature type="compositionally biased region" description="Basic and acidic residues" evidence="1">
    <location>
        <begin position="259"/>
        <end position="270"/>
    </location>
</feature>
<dbReference type="EMBL" id="GECU01007110">
    <property type="protein sequence ID" value="JAT00597.1"/>
    <property type="molecule type" value="Transcribed_RNA"/>
</dbReference>
<proteinExistence type="predicted"/>
<feature type="compositionally biased region" description="Basic and acidic residues" evidence="1">
    <location>
        <begin position="201"/>
        <end position="215"/>
    </location>
</feature>
<gene>
    <name evidence="2" type="ORF">g.16344</name>
</gene>
<dbReference type="AlphaFoldDB" id="A0A1B6JMT7"/>
<organism evidence="2">
    <name type="scientific">Homalodisca liturata</name>
    <dbReference type="NCBI Taxonomy" id="320908"/>
    <lineage>
        <taxon>Eukaryota</taxon>
        <taxon>Metazoa</taxon>
        <taxon>Ecdysozoa</taxon>
        <taxon>Arthropoda</taxon>
        <taxon>Hexapoda</taxon>
        <taxon>Insecta</taxon>
        <taxon>Pterygota</taxon>
        <taxon>Neoptera</taxon>
        <taxon>Paraneoptera</taxon>
        <taxon>Hemiptera</taxon>
        <taxon>Auchenorrhyncha</taxon>
        <taxon>Membracoidea</taxon>
        <taxon>Cicadellidae</taxon>
        <taxon>Cicadellinae</taxon>
        <taxon>Proconiini</taxon>
        <taxon>Homalodisca</taxon>
    </lineage>
</organism>
<feature type="region of interest" description="Disordered" evidence="1">
    <location>
        <begin position="154"/>
        <end position="284"/>
    </location>
</feature>
<protein>
    <submittedName>
        <fullName evidence="2">Uncharacterized protein</fullName>
    </submittedName>
</protein>
<name>A0A1B6JMT7_9HEMI</name>
<sequence>MLQISANPFESHGYKEKKKSNFICKLFKRKKTLIEKSCVKIENTFFSKMDQGDNDSGVGVTRVPSTLSVRDVTVVPCTPSPHPSTPARLRDIDTDMEALRISRHDNPFLKQVLASRESLADSLEESESDDINLMSQEFSGDFGTDPFSLPEVHQHMIRSPPPTSWPRSPNFKMFRFPNDGDQDSAQESPHRRSPSRISVSPRHDKSSEILHEEIGRGSSSCAVSPRLSLNLRPHQRSSSGDSKDRSFSLLTPAPLRSLSDVRRLHSRSCEESQQLVATEPAGKH</sequence>
<evidence type="ECO:0000256" key="1">
    <source>
        <dbReference type="SAM" id="MobiDB-lite"/>
    </source>
</evidence>